<protein>
    <submittedName>
        <fullName evidence="3">Uncharacterized protein</fullName>
    </submittedName>
</protein>
<gene>
    <name evidence="3" type="ORF">Syun_017947</name>
</gene>
<evidence type="ECO:0000256" key="1">
    <source>
        <dbReference type="ARBA" id="ARBA00009861"/>
    </source>
</evidence>
<accession>A0AAP0ISF3</accession>
<organism evidence="3 4">
    <name type="scientific">Stephania yunnanensis</name>
    <dbReference type="NCBI Taxonomy" id="152371"/>
    <lineage>
        <taxon>Eukaryota</taxon>
        <taxon>Viridiplantae</taxon>
        <taxon>Streptophyta</taxon>
        <taxon>Embryophyta</taxon>
        <taxon>Tracheophyta</taxon>
        <taxon>Spermatophyta</taxon>
        <taxon>Magnoliopsida</taxon>
        <taxon>Ranunculales</taxon>
        <taxon>Menispermaceae</taxon>
        <taxon>Menispermoideae</taxon>
        <taxon>Cissampelideae</taxon>
        <taxon>Stephania</taxon>
    </lineage>
</organism>
<comment type="caution">
    <text evidence="3">The sequence shown here is derived from an EMBL/GenBank/DDBJ whole genome shotgun (WGS) entry which is preliminary data.</text>
</comment>
<dbReference type="EMBL" id="JBBNAF010000008">
    <property type="protein sequence ID" value="KAK9120330.1"/>
    <property type="molecule type" value="Genomic_DNA"/>
</dbReference>
<evidence type="ECO:0000313" key="4">
    <source>
        <dbReference type="Proteomes" id="UP001420932"/>
    </source>
</evidence>
<dbReference type="PANTHER" id="PTHR31147">
    <property type="entry name" value="ACYL TRANSFERASE 4"/>
    <property type="match status" value="1"/>
</dbReference>
<reference evidence="3 4" key="1">
    <citation type="submission" date="2024-01" db="EMBL/GenBank/DDBJ databases">
        <title>Genome assemblies of Stephania.</title>
        <authorList>
            <person name="Yang L."/>
        </authorList>
    </citation>
    <scope>NUCLEOTIDE SEQUENCE [LARGE SCALE GENOMIC DNA]</scope>
    <source>
        <strain evidence="3">YNDBR</strain>
        <tissue evidence="3">Leaf</tissue>
    </source>
</reference>
<keyword evidence="2" id="KW-0808">Transferase</keyword>
<dbReference type="InterPro" id="IPR023213">
    <property type="entry name" value="CAT-like_dom_sf"/>
</dbReference>
<dbReference type="Gene3D" id="3.30.559.10">
    <property type="entry name" value="Chloramphenicol acetyltransferase-like domain"/>
    <property type="match status" value="2"/>
</dbReference>
<dbReference type="Pfam" id="PF02458">
    <property type="entry name" value="Transferase"/>
    <property type="match status" value="1"/>
</dbReference>
<dbReference type="PANTHER" id="PTHR31147:SF66">
    <property type="entry name" value="OS05G0315700 PROTEIN"/>
    <property type="match status" value="1"/>
</dbReference>
<dbReference type="GO" id="GO:0016740">
    <property type="term" value="F:transferase activity"/>
    <property type="evidence" value="ECO:0007669"/>
    <property type="project" value="UniProtKB-KW"/>
</dbReference>
<dbReference type="Proteomes" id="UP001420932">
    <property type="component" value="Unassembled WGS sequence"/>
</dbReference>
<proteinExistence type="inferred from homology"/>
<evidence type="ECO:0000313" key="3">
    <source>
        <dbReference type="EMBL" id="KAK9120330.1"/>
    </source>
</evidence>
<sequence length="476" mass="53453">MAAYYSPSSSLVFNVTRKEPELIVPAEPTPHEFKQLSDIDGQESLRFHVPLIHVYPNNNSVEEDPARVIRKAIAKALVFYYPLAGRVREGPRRKLSVECTGEGLLFIEAEADVRLDQFSDADLLPPFPCLDQLLYDEVPAQSHAVILNYPILIQVTRLKCGGFIVTTNLNHTMLDGVGVFQFLRTVGEFARGATQPSIPPVWERHLLNARHPPRVTHTHLEYTQIPNDYFPPLSTLIQRSYFFRHNELSALRRQLPPDLAHRCSTFNVLTALLWICRTIALSPDPEEEVRVMILVNIRPRLNPALPLGYYGNGIVYPAAVTTARELTTTESTTAALEHVVEKVTRANAEVTDAYVKSVADLMEVKERSPVFPLKGSLVVSNLTKLGAEEVDYGWGKPVYAGVARGGTADVGVVTFYMRFKNREGEEGVVVPMAFPSQEAMMKFEKELRRRGLDGSVQRRRTPKINGFLRQSILSHL</sequence>
<name>A0AAP0ISF3_9MAGN</name>
<comment type="similarity">
    <text evidence="1">Belongs to the plant acyltransferase family.</text>
</comment>
<evidence type="ECO:0000256" key="2">
    <source>
        <dbReference type="ARBA" id="ARBA00022679"/>
    </source>
</evidence>
<dbReference type="InterPro" id="IPR050898">
    <property type="entry name" value="Plant_acyltransferase"/>
</dbReference>
<dbReference type="AlphaFoldDB" id="A0AAP0ISF3"/>
<keyword evidence="4" id="KW-1185">Reference proteome</keyword>